<evidence type="ECO:0000313" key="2">
    <source>
        <dbReference type="EMBL" id="RZC39689.1"/>
    </source>
</evidence>
<dbReference type="Proteomes" id="UP000292052">
    <property type="component" value="Unassembled WGS sequence"/>
</dbReference>
<feature type="compositionally biased region" description="Polar residues" evidence="1">
    <location>
        <begin position="22"/>
        <end position="43"/>
    </location>
</feature>
<evidence type="ECO:0000313" key="3">
    <source>
        <dbReference type="Proteomes" id="UP000292052"/>
    </source>
</evidence>
<evidence type="ECO:0000256" key="1">
    <source>
        <dbReference type="SAM" id="MobiDB-lite"/>
    </source>
</evidence>
<dbReference type="PANTHER" id="PTHR34756:SF1">
    <property type="entry name" value="CELL DIVISION CYCLE-ASSOCIATED PROTEIN 3"/>
    <property type="match status" value="1"/>
</dbReference>
<feature type="region of interest" description="Disordered" evidence="1">
    <location>
        <begin position="1"/>
        <end position="43"/>
    </location>
</feature>
<dbReference type="EMBL" id="QDEB01032032">
    <property type="protein sequence ID" value="RZC39689.1"/>
    <property type="molecule type" value="Genomic_DNA"/>
</dbReference>
<keyword evidence="3" id="KW-1185">Reference proteome</keyword>
<keyword evidence="2" id="KW-0132">Cell division</keyword>
<keyword evidence="2" id="KW-0131">Cell cycle</keyword>
<organism evidence="2 3">
    <name type="scientific">Asbolus verrucosus</name>
    <name type="common">Desert ironclad beetle</name>
    <dbReference type="NCBI Taxonomy" id="1661398"/>
    <lineage>
        <taxon>Eukaryota</taxon>
        <taxon>Metazoa</taxon>
        <taxon>Ecdysozoa</taxon>
        <taxon>Arthropoda</taxon>
        <taxon>Hexapoda</taxon>
        <taxon>Insecta</taxon>
        <taxon>Pterygota</taxon>
        <taxon>Neoptera</taxon>
        <taxon>Endopterygota</taxon>
        <taxon>Coleoptera</taxon>
        <taxon>Polyphaga</taxon>
        <taxon>Cucujiformia</taxon>
        <taxon>Tenebrionidae</taxon>
        <taxon>Pimeliinae</taxon>
        <taxon>Asbolus</taxon>
    </lineage>
</organism>
<gene>
    <name evidence="2" type="ORF">BDFB_006016</name>
</gene>
<dbReference type="GO" id="GO:0051301">
    <property type="term" value="P:cell division"/>
    <property type="evidence" value="ECO:0007669"/>
    <property type="project" value="UniProtKB-KW"/>
</dbReference>
<dbReference type="AlphaFoldDB" id="A0A482W4P6"/>
<accession>A0A482W4P6</accession>
<sequence>MGGQESKPEPPSQAREFKESAFNDSVPSTPILTPQDPRSPSVNIARTPLELVLGAKTSEGSANMMDKSCEGVVENVVLGIDPRSPTVEFNRTPIIVSVASKENPPKLQNKNLDNVRKSLIQTTPLTRKSPNIVPPKLLDSSPISAIPITNKRKSLVGLLETNIDYTETDLDSVYKAKEAEQLKYEMDALHIEEAQNLVEEEKKECMDDNDKTAEDKTINVTAQVKDFDKKLTNLIYQDESEDDDKLNLKFTKIRENNRTPLGIRNSNEEPKKAVARLRVSDKPRKTEISKIPVFKDNHGRKIGIQCENTPPRQMEEKRIKPKVPHWDGDKTLII</sequence>
<dbReference type="PANTHER" id="PTHR34756">
    <property type="entry name" value="CELL DIVISION CYCLE-ASSOCIATED PROTEIN 3"/>
    <property type="match status" value="1"/>
</dbReference>
<name>A0A482W4P6_ASBVE</name>
<comment type="caution">
    <text evidence="2">The sequence shown here is derived from an EMBL/GenBank/DDBJ whole genome shotgun (WGS) entry which is preliminary data.</text>
</comment>
<protein>
    <submittedName>
        <fullName evidence="2">Cell division cycle-associated protein 3</fullName>
    </submittedName>
</protein>
<dbReference type="OrthoDB" id="6337960at2759"/>
<reference evidence="2 3" key="1">
    <citation type="submission" date="2017-03" db="EMBL/GenBank/DDBJ databases">
        <title>Genome of the blue death feigning beetle - Asbolus verrucosus.</title>
        <authorList>
            <person name="Rider S.D."/>
        </authorList>
    </citation>
    <scope>NUCLEOTIDE SEQUENCE [LARGE SCALE GENOMIC DNA]</scope>
    <source>
        <strain evidence="2">Butters</strain>
        <tissue evidence="2">Head and leg muscle</tissue>
    </source>
</reference>
<dbReference type="InterPro" id="IPR038832">
    <property type="entry name" value="CDCA3"/>
</dbReference>
<proteinExistence type="predicted"/>